<dbReference type="InterPro" id="IPR029016">
    <property type="entry name" value="GAF-like_dom_sf"/>
</dbReference>
<proteinExistence type="predicted"/>
<name>A0ABX8EJK0_9ACTN</name>
<protein>
    <submittedName>
        <fullName evidence="1">Acetoin dehydrogenase operon transcriptional activator AcoR</fullName>
    </submittedName>
</protein>
<evidence type="ECO:0000313" key="1">
    <source>
        <dbReference type="EMBL" id="QVT79262.1"/>
    </source>
</evidence>
<dbReference type="RefSeq" id="WP_214058737.1">
    <property type="nucleotide sequence ID" value="NZ_BAAAHS010000012.1"/>
</dbReference>
<reference evidence="1 2" key="1">
    <citation type="submission" date="2021-05" db="EMBL/GenBank/DDBJ databases">
        <title>Complete genome of Nocardioides aquaticus KCTC 9944T isolated from meromictic and hypersaline Ekho Lake, Antarctica.</title>
        <authorList>
            <person name="Hwang K."/>
            <person name="Kim K.M."/>
            <person name="Choe H."/>
        </authorList>
    </citation>
    <scope>NUCLEOTIDE SEQUENCE [LARGE SCALE GENOMIC DNA]</scope>
    <source>
        <strain evidence="1 2">KCTC 9944</strain>
    </source>
</reference>
<organism evidence="1 2">
    <name type="scientific">Nocardioides aquaticus</name>
    <dbReference type="NCBI Taxonomy" id="160826"/>
    <lineage>
        <taxon>Bacteria</taxon>
        <taxon>Bacillati</taxon>
        <taxon>Actinomycetota</taxon>
        <taxon>Actinomycetes</taxon>
        <taxon>Propionibacteriales</taxon>
        <taxon>Nocardioidaceae</taxon>
        <taxon>Nocardioides</taxon>
    </lineage>
</organism>
<dbReference type="Gene3D" id="3.30.450.40">
    <property type="match status" value="1"/>
</dbReference>
<dbReference type="EMBL" id="CP075371">
    <property type="protein sequence ID" value="QVT79262.1"/>
    <property type="molecule type" value="Genomic_DNA"/>
</dbReference>
<evidence type="ECO:0000313" key="2">
    <source>
        <dbReference type="Proteomes" id="UP000679307"/>
    </source>
</evidence>
<dbReference type="Proteomes" id="UP000679307">
    <property type="component" value="Chromosome"/>
</dbReference>
<sequence length="407" mass="45031">MRALVAESWHRSHQAGVDADLSEARTWMERREVLDYRAGHILAPVYPLIFDVLGRAAVQTDCVLAVSDGQTRLLWVAGRPGVKRQAESIRFVEGTDWAEDRIGTNALGTSIRLDDAVHINSREHFATSVKDWSCAAAPIHHPETDAVLGVVDVTGTGIIDTPQTLAMVKATARMAESELGRLLILRRALAPEPNPDAERPLLKLTGLGRPDLQVEWGERTGRLSRRHSDIVAVLAEQPDGVSGEQLSLAVYDEDIQPSTMRAQMTRLRGILGAGFLHSRPYRLEVAIQTDWGDVVAALRGRRLDEAVRLYKGPLLPASDAPGVVEQRNVLERELTQALLTSHSADLLASATRSRWASENLELWERQTQLLPRDSPLWAASLSQVHRLRTEYGIAAPGPRVPNRLHRL</sequence>
<gene>
    <name evidence="1" type="primary">acoR_4</name>
    <name evidence="1" type="ORF">ENKNEFLB_01643</name>
</gene>
<keyword evidence="2" id="KW-1185">Reference proteome</keyword>
<accession>A0ABX8EJK0</accession>